<dbReference type="Proteomes" id="UP000662770">
    <property type="component" value="Chromosome"/>
</dbReference>
<name>A0ABX7QPF0_9GAMM</name>
<evidence type="ECO:0000256" key="1">
    <source>
        <dbReference type="SAM" id="MobiDB-lite"/>
    </source>
</evidence>
<feature type="region of interest" description="Disordered" evidence="1">
    <location>
        <begin position="62"/>
        <end position="85"/>
    </location>
</feature>
<evidence type="ECO:0000313" key="3">
    <source>
        <dbReference type="Proteomes" id="UP000662770"/>
    </source>
</evidence>
<protein>
    <submittedName>
        <fullName evidence="2">Regulatory protein GemA</fullName>
    </submittedName>
</protein>
<dbReference type="Pfam" id="PF06252">
    <property type="entry name" value="GemA"/>
    <property type="match status" value="1"/>
</dbReference>
<proteinExistence type="predicted"/>
<reference evidence="2 3" key="1">
    <citation type="submission" date="2021-03" db="EMBL/GenBank/DDBJ databases">
        <title>Novel species identification of genus Shewanella.</title>
        <authorList>
            <person name="Liu G."/>
            <person name="Zhang Q."/>
        </authorList>
    </citation>
    <scope>NUCLEOTIDE SEQUENCE [LARGE SCALE GENOMIC DNA]</scope>
    <source>
        <strain evidence="2 3">FJAT-51800</strain>
    </source>
</reference>
<evidence type="ECO:0000313" key="2">
    <source>
        <dbReference type="EMBL" id="QSX32603.1"/>
    </source>
</evidence>
<sequence length="191" mass="21778">MTPKVEARKKQLIKLINVGKNTLQLDEPTYRAMLKDAVHKDSLRQMTLGELEQVNHLLQSKGFKPVSKANNNGSKRRFSKPSGQTKNPVIDKIVAVWISMANHGVVNDGSESALDAYVRRMTTNNIASVRWVTEQQADRVLESLKNWHRRVLVERIAQRGGISTTNPDTGRLYHYDAIVQLYEDFYMEDAQ</sequence>
<gene>
    <name evidence="2" type="ORF">JYB87_12660</name>
</gene>
<organism evidence="2 3">
    <name type="scientific">Shewanella avicenniae</name>
    <dbReference type="NCBI Taxonomy" id="2814294"/>
    <lineage>
        <taxon>Bacteria</taxon>
        <taxon>Pseudomonadati</taxon>
        <taxon>Pseudomonadota</taxon>
        <taxon>Gammaproteobacteria</taxon>
        <taxon>Alteromonadales</taxon>
        <taxon>Shewanellaceae</taxon>
        <taxon>Shewanella</taxon>
    </lineage>
</organism>
<dbReference type="InterPro" id="IPR009363">
    <property type="entry name" value="Phage_Mu_Gp16"/>
</dbReference>
<dbReference type="RefSeq" id="WP_207353844.1">
    <property type="nucleotide sequence ID" value="NZ_CP071503.1"/>
</dbReference>
<accession>A0ABX7QPF0</accession>
<keyword evidence="3" id="KW-1185">Reference proteome</keyword>
<dbReference type="EMBL" id="CP071503">
    <property type="protein sequence ID" value="QSX32603.1"/>
    <property type="molecule type" value="Genomic_DNA"/>
</dbReference>